<keyword evidence="3" id="KW-0949">S-adenosyl-L-methionine</keyword>
<dbReference type="CDD" id="cd02440">
    <property type="entry name" value="AdoMet_MTases"/>
    <property type="match status" value="1"/>
</dbReference>
<dbReference type="AlphaFoldDB" id="A0A944MD96"/>
<dbReference type="Proteomes" id="UP000770889">
    <property type="component" value="Unassembled WGS sequence"/>
</dbReference>
<evidence type="ECO:0000256" key="2">
    <source>
        <dbReference type="ARBA" id="ARBA00022679"/>
    </source>
</evidence>
<dbReference type="PANTHER" id="PTHR43464">
    <property type="entry name" value="METHYLTRANSFERASE"/>
    <property type="match status" value="1"/>
</dbReference>
<dbReference type="Pfam" id="PF08241">
    <property type="entry name" value="Methyltransf_11"/>
    <property type="match status" value="1"/>
</dbReference>
<evidence type="ECO:0000256" key="3">
    <source>
        <dbReference type="ARBA" id="ARBA00022691"/>
    </source>
</evidence>
<dbReference type="InterPro" id="IPR013216">
    <property type="entry name" value="Methyltransf_11"/>
</dbReference>
<dbReference type="GO" id="GO:0008757">
    <property type="term" value="F:S-adenosylmethionine-dependent methyltransferase activity"/>
    <property type="evidence" value="ECO:0007669"/>
    <property type="project" value="InterPro"/>
</dbReference>
<organism evidence="5 6">
    <name type="scientific">Candidatus Thiodiazotropha taylori</name>
    <dbReference type="NCBI Taxonomy" id="2792791"/>
    <lineage>
        <taxon>Bacteria</taxon>
        <taxon>Pseudomonadati</taxon>
        <taxon>Pseudomonadota</taxon>
        <taxon>Gammaproteobacteria</taxon>
        <taxon>Chromatiales</taxon>
        <taxon>Sedimenticolaceae</taxon>
        <taxon>Candidatus Thiodiazotropha</taxon>
    </lineage>
</organism>
<protein>
    <submittedName>
        <fullName evidence="5">Methyltransferase domain-containing protein</fullName>
    </submittedName>
</protein>
<dbReference type="Gene3D" id="3.40.50.150">
    <property type="entry name" value="Vaccinia Virus protein VP39"/>
    <property type="match status" value="1"/>
</dbReference>
<dbReference type="PANTHER" id="PTHR43464:SF19">
    <property type="entry name" value="UBIQUINONE BIOSYNTHESIS O-METHYLTRANSFERASE, MITOCHONDRIAL"/>
    <property type="match status" value="1"/>
</dbReference>
<keyword evidence="2" id="KW-0808">Transferase</keyword>
<keyword evidence="1 5" id="KW-0489">Methyltransferase</keyword>
<reference evidence="5 6" key="1">
    <citation type="submission" date="2021-05" db="EMBL/GenBank/DDBJ databases">
        <title>Genetic and Functional Diversity in Clade A Lucinid endosymbionts from the Bahamas.</title>
        <authorList>
            <person name="Giani N.M."/>
            <person name="Engel A.S."/>
            <person name="Campbell B.J."/>
        </authorList>
    </citation>
    <scope>NUCLEOTIDE SEQUENCE [LARGE SCALE GENOMIC DNA]</scope>
    <source>
        <strain evidence="5">LUC16012Gg_MoonRockCtena</strain>
    </source>
</reference>
<dbReference type="SUPFAM" id="SSF53335">
    <property type="entry name" value="S-adenosyl-L-methionine-dependent methyltransferases"/>
    <property type="match status" value="1"/>
</dbReference>
<evidence type="ECO:0000313" key="5">
    <source>
        <dbReference type="EMBL" id="MBT2989783.1"/>
    </source>
</evidence>
<accession>A0A944MD96</accession>
<dbReference type="InterPro" id="IPR029063">
    <property type="entry name" value="SAM-dependent_MTases_sf"/>
</dbReference>
<proteinExistence type="predicted"/>
<evidence type="ECO:0000256" key="1">
    <source>
        <dbReference type="ARBA" id="ARBA00022603"/>
    </source>
</evidence>
<sequence>MPEQLFDNWPDKYRRWFETPIGRLVKEYELRLILRLLQPQPDELILDAGCGNGIFTQPMLDAGAQVVGVDLSAPMLSAARRELKGNRFAASVGNICALPFADHTFDKVVSITALEFIEDAQSAINELFRVSRTGGSVVVATLNSLSPWAERRIKEAEADPDSVFREIHFRSPAELSALAAPPARVKTAIHFPKSATQREAVRLEAEGEARNRDRGAFVIARWMV</sequence>
<evidence type="ECO:0000313" key="6">
    <source>
        <dbReference type="Proteomes" id="UP000770889"/>
    </source>
</evidence>
<feature type="domain" description="Methyltransferase type 11" evidence="4">
    <location>
        <begin position="46"/>
        <end position="139"/>
    </location>
</feature>
<evidence type="ECO:0000259" key="4">
    <source>
        <dbReference type="Pfam" id="PF08241"/>
    </source>
</evidence>
<dbReference type="GO" id="GO:0032259">
    <property type="term" value="P:methylation"/>
    <property type="evidence" value="ECO:0007669"/>
    <property type="project" value="UniProtKB-KW"/>
</dbReference>
<dbReference type="EMBL" id="JAHHGM010000011">
    <property type="protein sequence ID" value="MBT2989783.1"/>
    <property type="molecule type" value="Genomic_DNA"/>
</dbReference>
<name>A0A944MD96_9GAMM</name>
<gene>
    <name evidence="5" type="ORF">KME65_12555</name>
</gene>
<comment type="caution">
    <text evidence="5">The sequence shown here is derived from an EMBL/GenBank/DDBJ whole genome shotgun (WGS) entry which is preliminary data.</text>
</comment>